<dbReference type="Proteomes" id="UP001239111">
    <property type="component" value="Chromosome 1"/>
</dbReference>
<accession>A0ACC2PS45</accession>
<keyword evidence="2" id="KW-1185">Reference proteome</keyword>
<protein>
    <submittedName>
        <fullName evidence="1">Uncharacterized protein</fullName>
    </submittedName>
</protein>
<organism evidence="1 2">
    <name type="scientific">Eretmocerus hayati</name>
    <dbReference type="NCBI Taxonomy" id="131215"/>
    <lineage>
        <taxon>Eukaryota</taxon>
        <taxon>Metazoa</taxon>
        <taxon>Ecdysozoa</taxon>
        <taxon>Arthropoda</taxon>
        <taxon>Hexapoda</taxon>
        <taxon>Insecta</taxon>
        <taxon>Pterygota</taxon>
        <taxon>Neoptera</taxon>
        <taxon>Endopterygota</taxon>
        <taxon>Hymenoptera</taxon>
        <taxon>Apocrita</taxon>
        <taxon>Proctotrupomorpha</taxon>
        <taxon>Chalcidoidea</taxon>
        <taxon>Aphelinidae</taxon>
        <taxon>Aphelininae</taxon>
        <taxon>Eretmocerus</taxon>
    </lineage>
</organism>
<dbReference type="EMBL" id="CM056741">
    <property type="protein sequence ID" value="KAJ8686346.1"/>
    <property type="molecule type" value="Genomic_DNA"/>
</dbReference>
<proteinExistence type="predicted"/>
<sequence length="886" mass="102191">MKIFPSSSLNNFLKCNNISNGIIFFRPSSTGLGLWKEELTSEHKHSIEEYWKDKIHSTVGDKSIANKDKFYVLSMFPYPSGSLHMGHVRVYTISDSVARFYRMQGKNVIHPMGWDAFGLPAENAAKERQCDPAEWTDQNISNMREQLLKLGCTFDSDRELATCDPEYYRWTQELFLKLFENGLLYQKETFVNWDPIDQTVLADEQVDENNRSWRSGAIVEKRLLRQWFVRTTVFAKSLSDGLKDRTLKEWKDIIKLQEHWIGECTGTNIDFHLESDAPGYPKTLTLWTSHPEFVENIKFIAITKENLLAKIEIAENTDHPVRKLRATVINPFTNEKLPVFVTDREMLQYPQFRDDYIGIPFLSESDTEFCKTVNIQSEHLPLYSAEEREEKRLKVLQIAKELNIGGHLVSSRLRDWLISRQRYWGTPIPVIHCEKCGPQPVPREQLPVVLPKLDRTSEKKNVTLKDAEDWLTTSCPKCNGPATRETDTMDTFVDSSWYFMRYIDPKNKIEMFSKEKASKYLPVDLYIGGKEHAVLHLYYARFVNHFLHQLGLVPTREPFKQLLVQGMVMGQSYCNQRGKYLTPSEVESAESGYIEKATGQPVVAAWEKMSKSKYNGVDPSEMFAEYSTDTIRLLILGDVAPTSHRNWSKETFPGILNWQRKLWALVSRFIEARSSMKAEELTAMNPDPSLEVEEALMFDNRNYYVHGVTFNITGSQQLSVAISKMQGLTNGLRKASPRCQARGREFERALAAQIIMLAPLAPHFASELWAGFCSAPHRICSSDEMRWDEDVLQQSWPQVDSHYKLKLRVTLNSKNFITLRVPRQELEVMGEAEVMQLVAEDPKFKKHIQERKITKVHFRNEIGAGARISINTKKLTTEKVSQEENA</sequence>
<evidence type="ECO:0000313" key="2">
    <source>
        <dbReference type="Proteomes" id="UP001239111"/>
    </source>
</evidence>
<evidence type="ECO:0000313" key="1">
    <source>
        <dbReference type="EMBL" id="KAJ8686346.1"/>
    </source>
</evidence>
<comment type="caution">
    <text evidence="1">The sequence shown here is derived from an EMBL/GenBank/DDBJ whole genome shotgun (WGS) entry which is preliminary data.</text>
</comment>
<gene>
    <name evidence="1" type="ORF">QAD02_022140</name>
</gene>
<reference evidence="1" key="1">
    <citation type="submission" date="2023-04" db="EMBL/GenBank/DDBJ databases">
        <title>A chromosome-level genome assembly of the parasitoid wasp Eretmocerus hayati.</title>
        <authorList>
            <person name="Zhong Y."/>
            <person name="Liu S."/>
            <person name="Liu Y."/>
        </authorList>
    </citation>
    <scope>NUCLEOTIDE SEQUENCE</scope>
    <source>
        <strain evidence="1">ZJU_SS_LIU_2023</strain>
    </source>
</reference>
<name>A0ACC2PS45_9HYME</name>